<dbReference type="AlphaFoldDB" id="A0A4Z2IPS2"/>
<sequence length="107" mass="11999">MASTPAGMKITIYCTSYLATVKTIAMIHKMFRLIKAFLMTPVPHESIHLRYCLHEEIAHCEKHSAGTGTELNMIVFFPPSVVKGSPTPYRGLDGALNWLLPHLYLDI</sequence>
<keyword evidence="2" id="KW-1185">Reference proteome</keyword>
<dbReference type="Proteomes" id="UP000314294">
    <property type="component" value="Unassembled WGS sequence"/>
</dbReference>
<evidence type="ECO:0000313" key="2">
    <source>
        <dbReference type="Proteomes" id="UP000314294"/>
    </source>
</evidence>
<protein>
    <submittedName>
        <fullName evidence="1">Uncharacterized protein</fullName>
    </submittedName>
</protein>
<organism evidence="1 2">
    <name type="scientific">Liparis tanakae</name>
    <name type="common">Tanaka's snailfish</name>
    <dbReference type="NCBI Taxonomy" id="230148"/>
    <lineage>
        <taxon>Eukaryota</taxon>
        <taxon>Metazoa</taxon>
        <taxon>Chordata</taxon>
        <taxon>Craniata</taxon>
        <taxon>Vertebrata</taxon>
        <taxon>Euteleostomi</taxon>
        <taxon>Actinopterygii</taxon>
        <taxon>Neopterygii</taxon>
        <taxon>Teleostei</taxon>
        <taxon>Neoteleostei</taxon>
        <taxon>Acanthomorphata</taxon>
        <taxon>Eupercaria</taxon>
        <taxon>Perciformes</taxon>
        <taxon>Cottioidei</taxon>
        <taxon>Cottales</taxon>
        <taxon>Liparidae</taxon>
        <taxon>Liparis</taxon>
    </lineage>
</organism>
<name>A0A4Z2IPS2_9TELE</name>
<dbReference type="EMBL" id="SRLO01000067">
    <property type="protein sequence ID" value="TNN79173.1"/>
    <property type="molecule type" value="Genomic_DNA"/>
</dbReference>
<gene>
    <name evidence="1" type="ORF">EYF80_010621</name>
</gene>
<comment type="caution">
    <text evidence="1">The sequence shown here is derived from an EMBL/GenBank/DDBJ whole genome shotgun (WGS) entry which is preliminary data.</text>
</comment>
<proteinExistence type="predicted"/>
<accession>A0A4Z2IPS2</accession>
<reference evidence="1 2" key="1">
    <citation type="submission" date="2019-03" db="EMBL/GenBank/DDBJ databases">
        <title>First draft genome of Liparis tanakae, snailfish: a comprehensive survey of snailfish specific genes.</title>
        <authorList>
            <person name="Kim W."/>
            <person name="Song I."/>
            <person name="Jeong J.-H."/>
            <person name="Kim D."/>
            <person name="Kim S."/>
            <person name="Ryu S."/>
            <person name="Song J.Y."/>
            <person name="Lee S.K."/>
        </authorList>
    </citation>
    <scope>NUCLEOTIDE SEQUENCE [LARGE SCALE GENOMIC DNA]</scope>
    <source>
        <tissue evidence="1">Muscle</tissue>
    </source>
</reference>
<evidence type="ECO:0000313" key="1">
    <source>
        <dbReference type="EMBL" id="TNN79173.1"/>
    </source>
</evidence>